<evidence type="ECO:0000256" key="4">
    <source>
        <dbReference type="SAM" id="SignalP"/>
    </source>
</evidence>
<evidence type="ECO:0000256" key="1">
    <source>
        <dbReference type="ARBA" id="ARBA00010790"/>
    </source>
</evidence>
<dbReference type="SUPFAM" id="SSF54373">
    <property type="entry name" value="FAD-linked reductases, C-terminal domain"/>
    <property type="match status" value="1"/>
</dbReference>
<evidence type="ECO:0000259" key="5">
    <source>
        <dbReference type="PROSITE" id="PS00624"/>
    </source>
</evidence>
<dbReference type="InterPro" id="IPR036188">
    <property type="entry name" value="FAD/NAD-bd_sf"/>
</dbReference>
<dbReference type="PROSITE" id="PS00624">
    <property type="entry name" value="GMC_OXRED_2"/>
    <property type="match status" value="1"/>
</dbReference>
<dbReference type="SUPFAM" id="SSF51905">
    <property type="entry name" value="FAD/NAD(P)-binding domain"/>
    <property type="match status" value="1"/>
</dbReference>
<feature type="active site" description="Proton acceptor" evidence="2">
    <location>
        <position position="600"/>
    </location>
</feature>
<feature type="signal peptide" evidence="4">
    <location>
        <begin position="1"/>
        <end position="20"/>
    </location>
</feature>
<protein>
    <submittedName>
        <fullName evidence="6">Glucose dehydrogenase acceptor</fullName>
    </submittedName>
</protein>
<evidence type="ECO:0000256" key="3">
    <source>
        <dbReference type="PIRSR" id="PIRSR000137-2"/>
    </source>
</evidence>
<gene>
    <name evidence="6" type="primary">Gld_23</name>
</gene>
<evidence type="ECO:0000256" key="2">
    <source>
        <dbReference type="PIRSR" id="PIRSR000137-1"/>
    </source>
</evidence>
<comment type="similarity">
    <text evidence="1">Belongs to the GMC oxidoreductase family.</text>
</comment>
<accession>A0A2H8TF02</accession>
<dbReference type="GO" id="GO:0050660">
    <property type="term" value="F:flavin adenine dinucleotide binding"/>
    <property type="evidence" value="ECO:0007669"/>
    <property type="project" value="InterPro"/>
</dbReference>
<dbReference type="Pfam" id="PF05199">
    <property type="entry name" value="GMC_oxred_C"/>
    <property type="match status" value="1"/>
</dbReference>
<dbReference type="PIRSF" id="PIRSF000137">
    <property type="entry name" value="Alcohol_oxidase"/>
    <property type="match status" value="1"/>
</dbReference>
<dbReference type="Gene3D" id="3.30.560.10">
    <property type="entry name" value="Glucose Oxidase, domain 3"/>
    <property type="match status" value="1"/>
</dbReference>
<dbReference type="PANTHER" id="PTHR11552">
    <property type="entry name" value="GLUCOSE-METHANOL-CHOLINE GMC OXIDOREDUCTASE"/>
    <property type="match status" value="1"/>
</dbReference>
<dbReference type="AlphaFoldDB" id="A0A2H8TF02"/>
<dbReference type="EMBL" id="GFXV01000815">
    <property type="protein sequence ID" value="MBW12620.1"/>
    <property type="molecule type" value="Transcribed_RNA"/>
</dbReference>
<feature type="binding site" evidence="3">
    <location>
        <position position="143"/>
    </location>
    <ligand>
        <name>FAD</name>
        <dbReference type="ChEBI" id="CHEBI:57692"/>
    </ligand>
</feature>
<keyword evidence="4" id="KW-0732">Signal</keyword>
<comment type="cofactor">
    <cofactor evidence="3">
        <name>FAD</name>
        <dbReference type="ChEBI" id="CHEBI:57692"/>
    </cofactor>
</comment>
<dbReference type="Gene3D" id="3.50.50.60">
    <property type="entry name" value="FAD/NAD(P)-binding domain"/>
    <property type="match status" value="1"/>
</dbReference>
<keyword evidence="3" id="KW-0274">FAD</keyword>
<organism evidence="6">
    <name type="scientific">Melanaphis sacchari</name>
    <dbReference type="NCBI Taxonomy" id="742174"/>
    <lineage>
        <taxon>Eukaryota</taxon>
        <taxon>Metazoa</taxon>
        <taxon>Ecdysozoa</taxon>
        <taxon>Arthropoda</taxon>
        <taxon>Hexapoda</taxon>
        <taxon>Insecta</taxon>
        <taxon>Pterygota</taxon>
        <taxon>Neoptera</taxon>
        <taxon>Paraneoptera</taxon>
        <taxon>Hemiptera</taxon>
        <taxon>Sternorrhyncha</taxon>
        <taxon>Aphidomorpha</taxon>
        <taxon>Aphidoidea</taxon>
        <taxon>Aphididae</taxon>
        <taxon>Aphidini</taxon>
        <taxon>Melanaphis</taxon>
    </lineage>
</organism>
<feature type="binding site" evidence="3">
    <location>
        <position position="279"/>
    </location>
    <ligand>
        <name>FAD</name>
        <dbReference type="ChEBI" id="CHEBI:57692"/>
    </ligand>
</feature>
<feature type="domain" description="Glucose-methanol-choline oxidoreductase N-terminal" evidence="5">
    <location>
        <begin position="316"/>
        <end position="330"/>
    </location>
</feature>
<proteinExistence type="inferred from homology"/>
<dbReference type="OrthoDB" id="269227at2759"/>
<dbReference type="InterPro" id="IPR007867">
    <property type="entry name" value="GMC_OxRtase_C"/>
</dbReference>
<name>A0A2H8TF02_9HEMI</name>
<keyword evidence="3" id="KW-0285">Flavoprotein</keyword>
<dbReference type="InterPro" id="IPR012132">
    <property type="entry name" value="GMC_OxRdtase"/>
</dbReference>
<evidence type="ECO:0000313" key="6">
    <source>
        <dbReference type="EMBL" id="MBW12620.1"/>
    </source>
</evidence>
<feature type="chain" id="PRO_5014112218" evidence="4">
    <location>
        <begin position="21"/>
        <end position="624"/>
    </location>
</feature>
<sequence length="624" mass="70102">MFLKSLQLIVCLTIIFNERGALIASQNVEYPPLSESMWNYVGETLEWESREPKNRENVLVEYDFIVVGAGSAGAVVASRLSEIKKWKVLLIEAGKKALHFMDVPITAQLLQASEYNWKYKTIPMNTSCLSFDEHRCKFPRGKVMGGSSVLNYMIYTRGNKMDYDNWAEMGNEGWSNDDVFKYFLKSENANLSTSDVNYHRHNGLLSVTDVPYRTPIAKAFVDSGSEIGLPVIDVNGKNQIGINYIQATMKNGRRYSTNTAFLFPARTRSNLHVKKESTVTRIIIEKGTKKAIGVEFVTNRKKYRVFVRKEVIVSGGAINSPQLLMLSGIGPEEHLKDIKIPLIKDLPVGENLMDHVALGGLSVLINDTISLKTDRLLKNPFNTQDYISNNYGPYTIPGAAEALAFFDLDRPGSLDGHPNLELLLISGLFSDNDYTHRLFGLKTEIYNQVYKKTENMDGFTVFPMIMRPKSKGRLWLKDANPFHYPLIDPNYFADERDLDVAVAGVRIFQQMLKTDAMKKLDAQLFDTPLPGCVQHKFDSDAYWKCSARQISFTIYHLSGTCKMGPVGDPTAVVDPRLRVHGISGLRVIDASIMPEVPGAHINAPTIMIGEKGSDMIKEDWGIRV</sequence>
<dbReference type="PANTHER" id="PTHR11552:SF158">
    <property type="entry name" value="GH23626P-RELATED"/>
    <property type="match status" value="1"/>
</dbReference>
<dbReference type="InterPro" id="IPR000172">
    <property type="entry name" value="GMC_OxRdtase_N"/>
</dbReference>
<dbReference type="GO" id="GO:0016614">
    <property type="term" value="F:oxidoreductase activity, acting on CH-OH group of donors"/>
    <property type="evidence" value="ECO:0007669"/>
    <property type="project" value="InterPro"/>
</dbReference>
<dbReference type="Pfam" id="PF00732">
    <property type="entry name" value="GMC_oxred_N"/>
    <property type="match status" value="1"/>
</dbReference>
<reference evidence="6" key="1">
    <citation type="submission" date="2017-10" db="EMBL/GenBank/DDBJ databases">
        <title>Transcriptome Assembly of Sugarcane Aphid Adults.</title>
        <authorList>
            <person name="Scully E.D."/>
            <person name="Palmer N.A."/>
            <person name="Geib S.M."/>
            <person name="Sarath G."/>
            <person name="Sattler S.E."/>
        </authorList>
    </citation>
    <scope>NUCLEOTIDE SEQUENCE</scope>
    <source>
        <tissue evidence="6">Whole body</tissue>
    </source>
</reference>
<feature type="active site" description="Proton donor" evidence="2">
    <location>
        <position position="556"/>
    </location>
</feature>